<comment type="catalytic activity">
    <reaction evidence="7">
        <text>L-threonyl-[protein] + ATP = O-phospho-L-threonyl-[protein] + ADP + H(+)</text>
        <dbReference type="Rhea" id="RHEA:46608"/>
        <dbReference type="Rhea" id="RHEA-COMP:11060"/>
        <dbReference type="Rhea" id="RHEA-COMP:11605"/>
        <dbReference type="ChEBI" id="CHEBI:15378"/>
        <dbReference type="ChEBI" id="CHEBI:30013"/>
        <dbReference type="ChEBI" id="CHEBI:30616"/>
        <dbReference type="ChEBI" id="CHEBI:61977"/>
        <dbReference type="ChEBI" id="CHEBI:456216"/>
        <dbReference type="EC" id="2.7.11.1"/>
    </reaction>
</comment>
<dbReference type="AlphaFoldDB" id="G0R584"/>
<dbReference type="SMART" id="SM00220">
    <property type="entry name" value="S_TKc"/>
    <property type="match status" value="1"/>
</dbReference>
<sequence length="252" mass="29601">MFIKRKQYILIYQLNNIYYLLKFSNLKRNQDKYLVGKKLGQGKFSDVYLGYDQTKSNQAVVIKILKPTTENKLFKEINILKHINQVKNIAHLLDVTEDPQLKVPCLIFEYIKGVNLNQVLNKLNYDLVKYYSYLLLEAVSESHNVGIFHRDIKGLNIIVNIKQRKFNLIDWGVSDFYYSFEKILNKVGTIHTKSPEMVLRESFKYFFTPAIDVWSAGAVIYSMAERISANEALQHNFFDDIRNQIIKKDIQE</sequence>
<dbReference type="PANTHER" id="PTHR24054:SF0">
    <property type="entry name" value="CASEIN KINASE II SUBUNIT ALPHA"/>
    <property type="match status" value="1"/>
</dbReference>
<name>G0R584_ICHMU</name>
<dbReference type="InterPro" id="IPR011009">
    <property type="entry name" value="Kinase-like_dom_sf"/>
</dbReference>
<dbReference type="InterPro" id="IPR000719">
    <property type="entry name" value="Prot_kinase_dom"/>
</dbReference>
<dbReference type="GO" id="GO:0005829">
    <property type="term" value="C:cytosol"/>
    <property type="evidence" value="ECO:0007669"/>
    <property type="project" value="TreeGrafter"/>
</dbReference>
<dbReference type="eggNOG" id="KOG0668">
    <property type="taxonomic scope" value="Eukaryota"/>
</dbReference>
<comment type="catalytic activity">
    <reaction evidence="8">
        <text>L-seryl-[protein] + ATP = O-phospho-L-seryl-[protein] + ADP + H(+)</text>
        <dbReference type="Rhea" id="RHEA:17989"/>
        <dbReference type="Rhea" id="RHEA-COMP:9863"/>
        <dbReference type="Rhea" id="RHEA-COMP:11604"/>
        <dbReference type="ChEBI" id="CHEBI:15378"/>
        <dbReference type="ChEBI" id="CHEBI:29999"/>
        <dbReference type="ChEBI" id="CHEBI:30616"/>
        <dbReference type="ChEBI" id="CHEBI:83421"/>
        <dbReference type="ChEBI" id="CHEBI:456216"/>
        <dbReference type="EC" id="2.7.11.1"/>
    </reaction>
</comment>
<dbReference type="InterPro" id="IPR045216">
    <property type="entry name" value="CK2_alpha"/>
</dbReference>
<keyword evidence="3" id="KW-0808">Transferase</keyword>
<reference evidence="12 13" key="1">
    <citation type="submission" date="2011-07" db="EMBL/GenBank/DDBJ databases">
        <authorList>
            <person name="Coyne R."/>
            <person name="Brami D."/>
            <person name="Johnson J."/>
            <person name="Hostetler J."/>
            <person name="Hannick L."/>
            <person name="Clark T."/>
            <person name="Cassidy-Hanley D."/>
            <person name="Inman J."/>
        </authorList>
    </citation>
    <scope>NUCLEOTIDE SEQUENCE [LARGE SCALE GENOMIC DNA]</scope>
    <source>
        <strain evidence="12 13">G5</strain>
    </source>
</reference>
<dbReference type="Gene3D" id="1.10.510.10">
    <property type="entry name" value="Transferase(Phosphotransferase) domain 1"/>
    <property type="match status" value="1"/>
</dbReference>
<dbReference type="Pfam" id="PF00069">
    <property type="entry name" value="Pkinase"/>
    <property type="match status" value="1"/>
</dbReference>
<dbReference type="PROSITE" id="PS00107">
    <property type="entry name" value="PROTEIN_KINASE_ATP"/>
    <property type="match status" value="1"/>
</dbReference>
<dbReference type="OrthoDB" id="10020333at2759"/>
<dbReference type="InterPro" id="IPR008271">
    <property type="entry name" value="Ser/Thr_kinase_AS"/>
</dbReference>
<evidence type="ECO:0000256" key="10">
    <source>
        <dbReference type="RuleBase" id="RU000304"/>
    </source>
</evidence>
<dbReference type="RefSeq" id="XP_004024245.1">
    <property type="nucleotide sequence ID" value="XM_004024196.1"/>
</dbReference>
<feature type="binding site" evidence="9">
    <location>
        <position position="63"/>
    </location>
    <ligand>
        <name>ATP</name>
        <dbReference type="ChEBI" id="CHEBI:30616"/>
    </ligand>
</feature>
<keyword evidence="6 9" id="KW-0067">ATP-binding</keyword>
<accession>G0R584</accession>
<organism evidence="12 13">
    <name type="scientific">Ichthyophthirius multifiliis</name>
    <name type="common">White spot disease agent</name>
    <name type="synonym">Ich</name>
    <dbReference type="NCBI Taxonomy" id="5932"/>
    <lineage>
        <taxon>Eukaryota</taxon>
        <taxon>Sar</taxon>
        <taxon>Alveolata</taxon>
        <taxon>Ciliophora</taxon>
        <taxon>Intramacronucleata</taxon>
        <taxon>Oligohymenophorea</taxon>
        <taxon>Hymenostomatida</taxon>
        <taxon>Ophryoglenina</taxon>
        <taxon>Ichthyophthirius</taxon>
    </lineage>
</organism>
<evidence type="ECO:0000313" key="13">
    <source>
        <dbReference type="Proteomes" id="UP000008983"/>
    </source>
</evidence>
<keyword evidence="4 9" id="KW-0547">Nucleotide-binding</keyword>
<evidence type="ECO:0000256" key="9">
    <source>
        <dbReference type="PROSITE-ProRule" id="PRU10141"/>
    </source>
</evidence>
<evidence type="ECO:0000256" key="2">
    <source>
        <dbReference type="ARBA" id="ARBA00022527"/>
    </source>
</evidence>
<dbReference type="InParanoid" id="G0R584"/>
<dbReference type="Gene3D" id="3.30.200.20">
    <property type="entry name" value="Phosphorylase Kinase, domain 1"/>
    <property type="match status" value="1"/>
</dbReference>
<evidence type="ECO:0000256" key="3">
    <source>
        <dbReference type="ARBA" id="ARBA00022679"/>
    </source>
</evidence>
<dbReference type="GeneID" id="14903426"/>
<keyword evidence="5" id="KW-0418">Kinase</keyword>
<dbReference type="PROSITE" id="PS00108">
    <property type="entry name" value="PROTEIN_KINASE_ST"/>
    <property type="match status" value="1"/>
</dbReference>
<dbReference type="GO" id="GO:0004674">
    <property type="term" value="F:protein serine/threonine kinase activity"/>
    <property type="evidence" value="ECO:0007669"/>
    <property type="project" value="UniProtKB-KW"/>
</dbReference>
<dbReference type="EC" id="2.7.11.1" evidence="1"/>
<dbReference type="PROSITE" id="PS50011">
    <property type="entry name" value="PROTEIN_KINASE_DOM"/>
    <property type="match status" value="1"/>
</dbReference>
<protein>
    <recommendedName>
        <fullName evidence="1">non-specific serine/threonine protein kinase</fullName>
        <ecNumber evidence="1">2.7.11.1</ecNumber>
    </recommendedName>
</protein>
<keyword evidence="2 10" id="KW-0723">Serine/threonine-protein kinase</keyword>
<dbReference type="Proteomes" id="UP000008983">
    <property type="component" value="Unassembled WGS sequence"/>
</dbReference>
<evidence type="ECO:0000256" key="4">
    <source>
        <dbReference type="ARBA" id="ARBA00022741"/>
    </source>
</evidence>
<comment type="similarity">
    <text evidence="10">Belongs to the protein kinase superfamily.</text>
</comment>
<dbReference type="PANTHER" id="PTHR24054">
    <property type="entry name" value="CASEIN KINASE II SUBUNIT ALPHA"/>
    <property type="match status" value="1"/>
</dbReference>
<evidence type="ECO:0000256" key="5">
    <source>
        <dbReference type="ARBA" id="ARBA00022777"/>
    </source>
</evidence>
<dbReference type="InterPro" id="IPR017441">
    <property type="entry name" value="Protein_kinase_ATP_BS"/>
</dbReference>
<evidence type="ECO:0000256" key="1">
    <source>
        <dbReference type="ARBA" id="ARBA00012513"/>
    </source>
</evidence>
<feature type="domain" description="Protein kinase" evidence="11">
    <location>
        <begin position="33"/>
        <end position="252"/>
    </location>
</feature>
<dbReference type="GO" id="GO:0005634">
    <property type="term" value="C:nucleus"/>
    <property type="evidence" value="ECO:0007669"/>
    <property type="project" value="TreeGrafter"/>
</dbReference>
<dbReference type="GO" id="GO:0005956">
    <property type="term" value="C:protein kinase CK2 complex"/>
    <property type="evidence" value="ECO:0007669"/>
    <property type="project" value="TreeGrafter"/>
</dbReference>
<keyword evidence="13" id="KW-1185">Reference proteome</keyword>
<evidence type="ECO:0000256" key="6">
    <source>
        <dbReference type="ARBA" id="ARBA00022840"/>
    </source>
</evidence>
<evidence type="ECO:0000313" key="12">
    <source>
        <dbReference type="EMBL" id="EGR27361.1"/>
    </source>
</evidence>
<gene>
    <name evidence="12" type="ORF">IMG5_196960</name>
</gene>
<evidence type="ECO:0000256" key="8">
    <source>
        <dbReference type="ARBA" id="ARBA00048679"/>
    </source>
</evidence>
<dbReference type="STRING" id="857967.G0R584"/>
<dbReference type="GO" id="GO:0005524">
    <property type="term" value="F:ATP binding"/>
    <property type="evidence" value="ECO:0007669"/>
    <property type="project" value="UniProtKB-UniRule"/>
</dbReference>
<evidence type="ECO:0000256" key="7">
    <source>
        <dbReference type="ARBA" id="ARBA00047899"/>
    </source>
</evidence>
<dbReference type="SUPFAM" id="SSF56112">
    <property type="entry name" value="Protein kinase-like (PK-like)"/>
    <property type="match status" value="1"/>
</dbReference>
<proteinExistence type="inferred from homology"/>
<dbReference type="FunFam" id="3.30.200.20:FF:000088">
    <property type="entry name" value="Casein kinase II subunit alpha"/>
    <property type="match status" value="1"/>
</dbReference>
<evidence type="ECO:0000259" key="11">
    <source>
        <dbReference type="PROSITE" id="PS50011"/>
    </source>
</evidence>
<dbReference type="GO" id="GO:0051726">
    <property type="term" value="P:regulation of cell cycle"/>
    <property type="evidence" value="ECO:0007669"/>
    <property type="project" value="TreeGrafter"/>
</dbReference>
<dbReference type="EMBL" id="GL984363">
    <property type="protein sequence ID" value="EGR27361.1"/>
    <property type="molecule type" value="Genomic_DNA"/>
</dbReference>